<dbReference type="SUPFAM" id="SSF47384">
    <property type="entry name" value="Homodimeric domain of signal transducing histidine kinase"/>
    <property type="match status" value="1"/>
</dbReference>
<name>A0A1G2CYA5_9BACT</name>
<dbReference type="PROSITE" id="PS50109">
    <property type="entry name" value="HIS_KIN"/>
    <property type="match status" value="1"/>
</dbReference>
<dbReference type="InterPro" id="IPR003594">
    <property type="entry name" value="HATPase_dom"/>
</dbReference>
<feature type="transmembrane region" description="Helical" evidence="7">
    <location>
        <begin position="72"/>
        <end position="99"/>
    </location>
</feature>
<dbReference type="Gene3D" id="3.30.450.20">
    <property type="entry name" value="PAS domain"/>
    <property type="match status" value="1"/>
</dbReference>
<evidence type="ECO:0000259" key="10">
    <source>
        <dbReference type="PROSITE" id="PS50113"/>
    </source>
</evidence>
<evidence type="ECO:0000256" key="5">
    <source>
        <dbReference type="ARBA" id="ARBA00022777"/>
    </source>
</evidence>
<dbReference type="Gene3D" id="3.30.565.10">
    <property type="entry name" value="Histidine kinase-like ATPase, C-terminal domain"/>
    <property type="match status" value="1"/>
</dbReference>
<keyword evidence="5" id="KW-0418">Kinase</keyword>
<dbReference type="InterPro" id="IPR000014">
    <property type="entry name" value="PAS"/>
</dbReference>
<dbReference type="InterPro" id="IPR004358">
    <property type="entry name" value="Sig_transdc_His_kin-like_C"/>
</dbReference>
<gene>
    <name evidence="11" type="ORF">A2845_01040</name>
</gene>
<dbReference type="InterPro" id="IPR005467">
    <property type="entry name" value="His_kinase_dom"/>
</dbReference>
<dbReference type="Pfam" id="PF02518">
    <property type="entry name" value="HATPase_c"/>
    <property type="match status" value="1"/>
</dbReference>
<feature type="domain" description="PAS" evidence="9">
    <location>
        <begin position="132"/>
        <end position="177"/>
    </location>
</feature>
<dbReference type="Proteomes" id="UP000177122">
    <property type="component" value="Unassembled WGS sequence"/>
</dbReference>
<evidence type="ECO:0000256" key="4">
    <source>
        <dbReference type="ARBA" id="ARBA00022679"/>
    </source>
</evidence>
<dbReference type="InterPro" id="IPR035965">
    <property type="entry name" value="PAS-like_dom_sf"/>
</dbReference>
<dbReference type="InterPro" id="IPR000700">
    <property type="entry name" value="PAS-assoc_C"/>
</dbReference>
<evidence type="ECO:0000313" key="11">
    <source>
        <dbReference type="EMBL" id="OGZ06365.1"/>
    </source>
</evidence>
<evidence type="ECO:0000259" key="8">
    <source>
        <dbReference type="PROSITE" id="PS50109"/>
    </source>
</evidence>
<dbReference type="SMART" id="SM00387">
    <property type="entry name" value="HATPase_c"/>
    <property type="match status" value="1"/>
</dbReference>
<dbReference type="NCBIfam" id="TIGR00229">
    <property type="entry name" value="sensory_box"/>
    <property type="match status" value="1"/>
</dbReference>
<dbReference type="PROSITE" id="PS50113">
    <property type="entry name" value="PAC"/>
    <property type="match status" value="1"/>
</dbReference>
<dbReference type="EC" id="2.7.13.3" evidence="2"/>
<dbReference type="PANTHER" id="PTHR43711">
    <property type="entry name" value="TWO-COMPONENT HISTIDINE KINASE"/>
    <property type="match status" value="1"/>
</dbReference>
<evidence type="ECO:0000256" key="6">
    <source>
        <dbReference type="ARBA" id="ARBA00023012"/>
    </source>
</evidence>
<keyword evidence="7" id="KW-0472">Membrane</keyword>
<feature type="domain" description="Histidine kinase" evidence="8">
    <location>
        <begin position="262"/>
        <end position="479"/>
    </location>
</feature>
<feature type="domain" description="PAC" evidence="10">
    <location>
        <begin position="206"/>
        <end position="258"/>
    </location>
</feature>
<accession>A0A1G2CYA5</accession>
<reference evidence="11 12" key="1">
    <citation type="journal article" date="2016" name="Nat. Commun.">
        <title>Thousands of microbial genomes shed light on interconnected biogeochemical processes in an aquifer system.</title>
        <authorList>
            <person name="Anantharaman K."/>
            <person name="Brown C.T."/>
            <person name="Hug L.A."/>
            <person name="Sharon I."/>
            <person name="Castelle C.J."/>
            <person name="Probst A.J."/>
            <person name="Thomas B.C."/>
            <person name="Singh A."/>
            <person name="Wilkins M.J."/>
            <person name="Karaoz U."/>
            <person name="Brodie E.L."/>
            <person name="Williams K.H."/>
            <person name="Hubbard S.S."/>
            <person name="Banfield J.F."/>
        </authorList>
    </citation>
    <scope>NUCLEOTIDE SEQUENCE [LARGE SCALE GENOMIC DNA]</scope>
</reference>
<dbReference type="InterPro" id="IPR003661">
    <property type="entry name" value="HisK_dim/P_dom"/>
</dbReference>
<evidence type="ECO:0000259" key="9">
    <source>
        <dbReference type="PROSITE" id="PS50112"/>
    </source>
</evidence>
<sequence length="487" mass="54679">MAQASASGAGAGSAHARHSLSKVGLLRKYLTLDGDEPSLFRPVLILFILLVSTFAVELGVMFLPLFFSLSQFWVSVISALLLVVVVYPLLIKFVFRVLVRERTDVQKIKCIAEGAFENLVREELRYEMMAKDLEKFKLAMDNVSDQIIITDSEGMLSYVNKSTEIITGKLLEDVIGKKAGVLWGAPMTTAFYANMWDTIKKEKKVFSGEIQNKNKEGKLYTAMINIFPVLDKKGEILFFVGVERDITREKALDRAQIEFLSLAAHQLRTPLTGIEWTADLFMRKEQLSENGMKYLADIRFSVQRLNTLVRLFLNSSRLQGGKLRVEPRPVEVVGFVSAFLSRYAVVHEKKQLHVAFTEHPEKLVVITDLNMFEQVVQNLIGNAIDYTPAGGSVTIAIKEEKDDFLFEVRDTGIGIPAIEQALIFERFKRASNAIRSKPDGNGMGLYIVAETIKLLGGRVWFESTEGVGSTFYAKIPLRATEIDTRKS</sequence>
<evidence type="ECO:0000313" key="12">
    <source>
        <dbReference type="Proteomes" id="UP000177122"/>
    </source>
</evidence>
<keyword evidence="7" id="KW-1133">Transmembrane helix</keyword>
<dbReference type="Gene3D" id="1.10.287.130">
    <property type="match status" value="1"/>
</dbReference>
<keyword evidence="4" id="KW-0808">Transferase</keyword>
<dbReference type="InterPro" id="IPR001610">
    <property type="entry name" value="PAC"/>
</dbReference>
<dbReference type="PANTHER" id="PTHR43711:SF1">
    <property type="entry name" value="HISTIDINE KINASE 1"/>
    <property type="match status" value="1"/>
</dbReference>
<dbReference type="PRINTS" id="PR00344">
    <property type="entry name" value="BCTRLSENSOR"/>
</dbReference>
<dbReference type="SMART" id="SM00388">
    <property type="entry name" value="HisKA"/>
    <property type="match status" value="1"/>
</dbReference>
<evidence type="ECO:0000256" key="2">
    <source>
        <dbReference type="ARBA" id="ARBA00012438"/>
    </source>
</evidence>
<dbReference type="SMART" id="SM00086">
    <property type="entry name" value="PAC"/>
    <property type="match status" value="1"/>
</dbReference>
<dbReference type="SUPFAM" id="SSF55785">
    <property type="entry name" value="PYP-like sensor domain (PAS domain)"/>
    <property type="match status" value="1"/>
</dbReference>
<dbReference type="InterPro" id="IPR036890">
    <property type="entry name" value="HATPase_C_sf"/>
</dbReference>
<protein>
    <recommendedName>
        <fullName evidence="2">histidine kinase</fullName>
        <ecNumber evidence="2">2.7.13.3</ecNumber>
    </recommendedName>
</protein>
<comment type="catalytic activity">
    <reaction evidence="1">
        <text>ATP + protein L-histidine = ADP + protein N-phospho-L-histidine.</text>
        <dbReference type="EC" id="2.7.13.3"/>
    </reaction>
</comment>
<dbReference type="InterPro" id="IPR036097">
    <property type="entry name" value="HisK_dim/P_sf"/>
</dbReference>
<proteinExistence type="predicted"/>
<keyword evidence="6" id="KW-0902">Two-component regulatory system</keyword>
<keyword evidence="3" id="KW-0597">Phosphoprotein</keyword>
<dbReference type="Pfam" id="PF00512">
    <property type="entry name" value="HisKA"/>
    <property type="match status" value="1"/>
</dbReference>
<evidence type="ECO:0000256" key="7">
    <source>
        <dbReference type="SAM" id="Phobius"/>
    </source>
</evidence>
<dbReference type="CDD" id="cd00082">
    <property type="entry name" value="HisKA"/>
    <property type="match status" value="1"/>
</dbReference>
<dbReference type="InterPro" id="IPR050736">
    <property type="entry name" value="Sensor_HK_Regulatory"/>
</dbReference>
<dbReference type="Pfam" id="PF13426">
    <property type="entry name" value="PAS_9"/>
    <property type="match status" value="1"/>
</dbReference>
<dbReference type="AlphaFoldDB" id="A0A1G2CYA5"/>
<dbReference type="CDD" id="cd00130">
    <property type="entry name" value="PAS"/>
    <property type="match status" value="1"/>
</dbReference>
<dbReference type="EMBL" id="MHLI01000004">
    <property type="protein sequence ID" value="OGZ06365.1"/>
    <property type="molecule type" value="Genomic_DNA"/>
</dbReference>
<comment type="caution">
    <text evidence="11">The sequence shown here is derived from an EMBL/GenBank/DDBJ whole genome shotgun (WGS) entry which is preliminary data.</text>
</comment>
<keyword evidence="7" id="KW-0812">Transmembrane</keyword>
<dbReference type="FunFam" id="3.30.565.10:FF:000006">
    <property type="entry name" value="Sensor histidine kinase WalK"/>
    <property type="match status" value="1"/>
</dbReference>
<evidence type="ECO:0000256" key="3">
    <source>
        <dbReference type="ARBA" id="ARBA00022553"/>
    </source>
</evidence>
<organism evidence="11 12">
    <name type="scientific">Candidatus Lloydbacteria bacterium RIFCSPHIGHO2_01_FULL_49_22</name>
    <dbReference type="NCBI Taxonomy" id="1798658"/>
    <lineage>
        <taxon>Bacteria</taxon>
        <taxon>Candidatus Lloydiibacteriota</taxon>
    </lineage>
</organism>
<feature type="transmembrane region" description="Helical" evidence="7">
    <location>
        <begin position="43"/>
        <end position="66"/>
    </location>
</feature>
<evidence type="ECO:0000256" key="1">
    <source>
        <dbReference type="ARBA" id="ARBA00000085"/>
    </source>
</evidence>
<dbReference type="PROSITE" id="PS50112">
    <property type="entry name" value="PAS"/>
    <property type="match status" value="1"/>
</dbReference>
<dbReference type="SUPFAM" id="SSF55874">
    <property type="entry name" value="ATPase domain of HSP90 chaperone/DNA topoisomerase II/histidine kinase"/>
    <property type="match status" value="1"/>
</dbReference>
<dbReference type="GO" id="GO:0000155">
    <property type="term" value="F:phosphorelay sensor kinase activity"/>
    <property type="evidence" value="ECO:0007669"/>
    <property type="project" value="InterPro"/>
</dbReference>